<accession>U5EBV2</accession>
<dbReference type="PIRSF" id="PIRSF037663">
    <property type="entry name" value="Acetyltransf_GNAT_prd"/>
    <property type="match status" value="1"/>
</dbReference>
<keyword evidence="3" id="KW-1185">Reference proteome</keyword>
<dbReference type="EMBL" id="BAFO02000011">
    <property type="protein sequence ID" value="GAD82624.1"/>
    <property type="molecule type" value="Genomic_DNA"/>
</dbReference>
<organism evidence="2 3">
    <name type="scientific">Nocardia asteroides NBRC 15531</name>
    <dbReference type="NCBI Taxonomy" id="1110697"/>
    <lineage>
        <taxon>Bacteria</taxon>
        <taxon>Bacillati</taxon>
        <taxon>Actinomycetota</taxon>
        <taxon>Actinomycetes</taxon>
        <taxon>Mycobacteriales</taxon>
        <taxon>Nocardiaceae</taxon>
        <taxon>Nocardia</taxon>
    </lineage>
</organism>
<reference evidence="2 3" key="1">
    <citation type="journal article" date="2014" name="BMC Genomics">
        <title>Genome based analysis of type-I polyketide synthase and nonribosomal peptide synthetase gene clusters in seven strains of five representative Nocardia species.</title>
        <authorList>
            <person name="Komaki H."/>
            <person name="Ichikawa N."/>
            <person name="Hosoyama A."/>
            <person name="Takahashi-Nakaguchi A."/>
            <person name="Matsuzawa T."/>
            <person name="Suzuki K."/>
            <person name="Fujita N."/>
            <person name="Gonoi T."/>
        </authorList>
    </citation>
    <scope>NUCLEOTIDE SEQUENCE [LARGE SCALE GENOMIC DNA]</scope>
    <source>
        <strain evidence="2 3">NBRC 15531</strain>
    </source>
</reference>
<gene>
    <name evidence="2" type="ORF">NCAST_11_01220</name>
</gene>
<dbReference type="InterPro" id="IPR016181">
    <property type="entry name" value="Acyl_CoA_acyltransferase"/>
</dbReference>
<dbReference type="Gene3D" id="3.40.630.30">
    <property type="match status" value="1"/>
</dbReference>
<dbReference type="PROSITE" id="PS51186">
    <property type="entry name" value="GNAT"/>
    <property type="match status" value="1"/>
</dbReference>
<evidence type="ECO:0000313" key="2">
    <source>
        <dbReference type="EMBL" id="GAD82624.1"/>
    </source>
</evidence>
<proteinExistence type="predicted"/>
<dbReference type="GO" id="GO:0016747">
    <property type="term" value="F:acyltransferase activity, transferring groups other than amino-acyl groups"/>
    <property type="evidence" value="ECO:0007669"/>
    <property type="project" value="InterPro"/>
</dbReference>
<dbReference type="STRING" id="1824.SAMN05444423_103461"/>
<dbReference type="RefSeq" id="WP_019044972.1">
    <property type="nucleotide sequence ID" value="NZ_BAFO02000011.1"/>
</dbReference>
<evidence type="ECO:0000313" key="3">
    <source>
        <dbReference type="Proteomes" id="UP000017048"/>
    </source>
</evidence>
<dbReference type="eggNOG" id="COG0456">
    <property type="taxonomic scope" value="Bacteria"/>
</dbReference>
<dbReference type="InterPro" id="IPR017255">
    <property type="entry name" value="AcTrfase_GNAT_prd"/>
</dbReference>
<dbReference type="Pfam" id="PF00583">
    <property type="entry name" value="Acetyltransf_1"/>
    <property type="match status" value="1"/>
</dbReference>
<dbReference type="AlphaFoldDB" id="U5EBV2"/>
<feature type="domain" description="N-acetyltransferase" evidence="1">
    <location>
        <begin position="9"/>
        <end position="162"/>
    </location>
</feature>
<name>U5EBV2_NOCAS</name>
<dbReference type="Proteomes" id="UP000017048">
    <property type="component" value="Unassembled WGS sequence"/>
</dbReference>
<dbReference type="SUPFAM" id="SSF55729">
    <property type="entry name" value="Acyl-CoA N-acyltransferases (Nat)"/>
    <property type="match status" value="1"/>
</dbReference>
<comment type="caution">
    <text evidence="2">The sequence shown here is derived from an EMBL/GenBank/DDBJ whole genome shotgun (WGS) entry which is preliminary data.</text>
</comment>
<dbReference type="OrthoDB" id="8593648at2"/>
<dbReference type="PANTHER" id="PTHR43072">
    <property type="entry name" value="N-ACETYLTRANSFERASE"/>
    <property type="match status" value="1"/>
</dbReference>
<protein>
    <recommendedName>
        <fullName evidence="1">N-acetyltransferase domain-containing protein</fullName>
    </recommendedName>
</protein>
<dbReference type="GeneID" id="91515077"/>
<dbReference type="CDD" id="cd04301">
    <property type="entry name" value="NAT_SF"/>
    <property type="match status" value="1"/>
</dbReference>
<sequence>MIDGLPAGLLARHPTDADHPRVLAVLDAWWGGLKGEAGAMERALLLPRLYFQHFTTTSFLVERSDGQLAAFLVGFLSQSEPHTAYIHFVGVDPALQGEGLGHALYQAFFALARADGRRFVHCVTSPENAGSRAFHARLGFAASDVLRDYDGPGLARVAFTIDLADDGSTESS</sequence>
<dbReference type="PANTHER" id="PTHR43072:SF36">
    <property type="entry name" value="RIBOSOMAL-PROTEIN-ALANINE ACETYLTRANSFERASE"/>
    <property type="match status" value="1"/>
</dbReference>
<dbReference type="InterPro" id="IPR000182">
    <property type="entry name" value="GNAT_dom"/>
</dbReference>
<evidence type="ECO:0000259" key="1">
    <source>
        <dbReference type="PROSITE" id="PS51186"/>
    </source>
</evidence>